<keyword evidence="2" id="KW-0614">Plasmid</keyword>
<evidence type="ECO:0000313" key="2">
    <source>
        <dbReference type="EMBL" id="MBT0676999.1"/>
    </source>
</evidence>
<protein>
    <recommendedName>
        <fullName evidence="4">Restriction endonuclease</fullName>
    </recommendedName>
</protein>
<accession>A0ABS5SS90</accession>
<keyword evidence="3" id="KW-1185">Reference proteome</keyword>
<evidence type="ECO:0008006" key="4">
    <source>
        <dbReference type="Google" id="ProtNLM"/>
    </source>
</evidence>
<comment type="caution">
    <text evidence="2">The sequence shown here is derived from an EMBL/GenBank/DDBJ whole genome shotgun (WGS) entry which is preliminary data.</text>
</comment>
<dbReference type="GeneID" id="79189383"/>
<gene>
    <name evidence="2" type="ORF">HNO79_16705</name>
</gene>
<sequence>MSYTPADFSDDLHSGIGAAYTSLIEMTDDPDGQIWPEYLVTVCVAQKLAHLKSDWGILRLEEDVAETATNALKGRTPTAVLTRAEGRIDIVLFERSGLELPRYVIEVKDVVDSYDEVVKDIIRIEELLLLNGGGVSSSFEMGAIVLLIRKKNTRAFSDVLRRSASKSAGNMQRRLTGMLANPSHVKIDWTVEVVSDGSKPRQPTPEDWDEEGGPTLSGDEQLTIAMIGVFSRI</sequence>
<geneLocation type="plasmid" evidence="2">
    <name>unnamed2</name>
</geneLocation>
<dbReference type="Proteomes" id="UP001519538">
    <property type="component" value="Unassembled WGS sequence"/>
</dbReference>
<evidence type="ECO:0000256" key="1">
    <source>
        <dbReference type="SAM" id="MobiDB-lite"/>
    </source>
</evidence>
<dbReference type="EMBL" id="JABLUU010000061">
    <property type="protein sequence ID" value="MBT0676999.1"/>
    <property type="molecule type" value="Genomic_DNA"/>
</dbReference>
<evidence type="ECO:0000313" key="3">
    <source>
        <dbReference type="Proteomes" id="UP001519538"/>
    </source>
</evidence>
<proteinExistence type="predicted"/>
<feature type="region of interest" description="Disordered" evidence="1">
    <location>
        <begin position="195"/>
        <end position="217"/>
    </location>
</feature>
<name>A0ABS5SS90_9PROT</name>
<organism evidence="2 3">
    <name type="scientific">Komagataeibacter oboediens</name>
    <dbReference type="NCBI Taxonomy" id="65958"/>
    <lineage>
        <taxon>Bacteria</taxon>
        <taxon>Pseudomonadati</taxon>
        <taxon>Pseudomonadota</taxon>
        <taxon>Alphaproteobacteria</taxon>
        <taxon>Acetobacterales</taxon>
        <taxon>Acetobacteraceae</taxon>
        <taxon>Komagataeibacter</taxon>
    </lineage>
</organism>
<dbReference type="RefSeq" id="WP_025813227.1">
    <property type="nucleotide sequence ID" value="NZ_JABLUU010000061.1"/>
</dbReference>
<reference evidence="2 3" key="1">
    <citation type="journal article" date="2021" name="Astrobiology">
        <title>Bacterial Cellulose Retains Robustness but Its Synthesis Declines After Exposure to a Mars-Like Environment Simulated Outside the International Space Station.</title>
        <authorList>
            <person name="Orlovska I."/>
            <person name="Podolich O."/>
            <person name="Kukharenko O."/>
            <person name="Zaets I."/>
            <person name="Reva O."/>
            <person name="Khirunenko L."/>
            <person name="Zmejkoski D."/>
            <person name="Rogalsky S."/>
            <person name="Barh D."/>
            <person name="Tiwari S."/>
            <person name="Kumavath R."/>
            <person name="Goes-Neto A."/>
            <person name="Azevedo V."/>
            <person name="Brenig B."/>
            <person name="Ghosh P."/>
            <person name="de Vera J.P."/>
            <person name="Kozyrovska N."/>
        </authorList>
    </citation>
    <scope>NUCLEOTIDE SEQUENCE [LARGE SCALE GENOMIC DNA]</scope>
    <source>
        <strain evidence="2 3">IMBG 311</strain>
    </source>
</reference>